<dbReference type="EMBL" id="JACSRA010000014">
    <property type="protein sequence ID" value="MBD7911764.1"/>
    <property type="molecule type" value="Genomic_DNA"/>
</dbReference>
<gene>
    <name evidence="4" type="ORF">H9661_10375</name>
</gene>
<evidence type="ECO:0000259" key="3">
    <source>
        <dbReference type="PROSITE" id="PS51186"/>
    </source>
</evidence>
<accession>A0ABR8PUB3</accession>
<keyword evidence="1" id="KW-0808">Transferase</keyword>
<dbReference type="PROSITE" id="PS51186">
    <property type="entry name" value="GNAT"/>
    <property type="match status" value="1"/>
</dbReference>
<name>A0ABR8PUB3_9CLOT</name>
<dbReference type="PANTHER" id="PTHR43420">
    <property type="entry name" value="ACETYLTRANSFERASE"/>
    <property type="match status" value="1"/>
</dbReference>
<organism evidence="4 5">
    <name type="scientific">Clostridium cibarium</name>
    <dbReference type="NCBI Taxonomy" id="2762247"/>
    <lineage>
        <taxon>Bacteria</taxon>
        <taxon>Bacillati</taxon>
        <taxon>Bacillota</taxon>
        <taxon>Clostridia</taxon>
        <taxon>Eubacteriales</taxon>
        <taxon>Clostridiaceae</taxon>
        <taxon>Clostridium</taxon>
    </lineage>
</organism>
<protein>
    <submittedName>
        <fullName evidence="4">GNAT family N-acetyltransferase</fullName>
    </submittedName>
</protein>
<sequence>MDDILITKGDPLSNVGSKLNCMALEYMAYPLAGSKEPTLIEKVFKKLWEIDSNRFSYEYAFEAKLNDKTVGMITCFPVTVMNKLNWLTTKKLFKLRNLGLIRYILLHPKETLSMLSLNEGKEDEYHIGSIATLPESRGYGIGSKLIYFAEEQAKLNHYNKCSLTVKKENKKAIKLYEKLGFKIVDSIEKPPYSLHRMVKIIDIDTIF</sequence>
<dbReference type="Proteomes" id="UP000627781">
    <property type="component" value="Unassembled WGS sequence"/>
</dbReference>
<evidence type="ECO:0000256" key="1">
    <source>
        <dbReference type="ARBA" id="ARBA00022679"/>
    </source>
</evidence>
<dbReference type="Gene3D" id="3.40.630.30">
    <property type="match status" value="1"/>
</dbReference>
<dbReference type="InterPro" id="IPR050680">
    <property type="entry name" value="YpeA/RimI_acetyltransf"/>
</dbReference>
<dbReference type="SUPFAM" id="SSF55729">
    <property type="entry name" value="Acyl-CoA N-acyltransferases (Nat)"/>
    <property type="match status" value="1"/>
</dbReference>
<evidence type="ECO:0000313" key="4">
    <source>
        <dbReference type="EMBL" id="MBD7911764.1"/>
    </source>
</evidence>
<dbReference type="CDD" id="cd04301">
    <property type="entry name" value="NAT_SF"/>
    <property type="match status" value="1"/>
</dbReference>
<keyword evidence="2" id="KW-0012">Acyltransferase</keyword>
<reference evidence="4 5" key="1">
    <citation type="submission" date="2020-08" db="EMBL/GenBank/DDBJ databases">
        <title>A Genomic Blueprint of the Chicken Gut Microbiome.</title>
        <authorList>
            <person name="Gilroy R."/>
            <person name="Ravi A."/>
            <person name="Getino M."/>
            <person name="Pursley I."/>
            <person name="Horton D.L."/>
            <person name="Alikhan N.-F."/>
            <person name="Baker D."/>
            <person name="Gharbi K."/>
            <person name="Hall N."/>
            <person name="Watson M."/>
            <person name="Adriaenssens E.M."/>
            <person name="Foster-Nyarko E."/>
            <person name="Jarju S."/>
            <person name="Secka A."/>
            <person name="Antonio M."/>
            <person name="Oren A."/>
            <person name="Chaudhuri R."/>
            <person name="La Ragione R.M."/>
            <person name="Hildebrand F."/>
            <person name="Pallen M.J."/>
        </authorList>
    </citation>
    <scope>NUCLEOTIDE SEQUENCE [LARGE SCALE GENOMIC DNA]</scope>
    <source>
        <strain evidence="4 5">Sa3CVN1</strain>
    </source>
</reference>
<feature type="domain" description="N-acetyltransferase" evidence="3">
    <location>
        <begin position="34"/>
        <end position="202"/>
    </location>
</feature>
<evidence type="ECO:0000256" key="2">
    <source>
        <dbReference type="ARBA" id="ARBA00023315"/>
    </source>
</evidence>
<dbReference type="InterPro" id="IPR000182">
    <property type="entry name" value="GNAT_dom"/>
</dbReference>
<dbReference type="Pfam" id="PF00583">
    <property type="entry name" value="Acetyltransf_1"/>
    <property type="match status" value="1"/>
</dbReference>
<dbReference type="PANTHER" id="PTHR43420:SF47">
    <property type="entry name" value="N-ACETYLTRANSFERASE DOMAIN-CONTAINING PROTEIN"/>
    <property type="match status" value="1"/>
</dbReference>
<keyword evidence="5" id="KW-1185">Reference proteome</keyword>
<dbReference type="InterPro" id="IPR016181">
    <property type="entry name" value="Acyl_CoA_acyltransferase"/>
</dbReference>
<dbReference type="RefSeq" id="WP_191768652.1">
    <property type="nucleotide sequence ID" value="NZ_JACSRA010000014.1"/>
</dbReference>
<proteinExistence type="predicted"/>
<evidence type="ECO:0000313" key="5">
    <source>
        <dbReference type="Proteomes" id="UP000627781"/>
    </source>
</evidence>
<comment type="caution">
    <text evidence="4">The sequence shown here is derived from an EMBL/GenBank/DDBJ whole genome shotgun (WGS) entry which is preliminary data.</text>
</comment>